<dbReference type="Proteomes" id="UP000663862">
    <property type="component" value="Unassembled WGS sequence"/>
</dbReference>
<organism evidence="1 2">
    <name type="scientific">Rotaria socialis</name>
    <dbReference type="NCBI Taxonomy" id="392032"/>
    <lineage>
        <taxon>Eukaryota</taxon>
        <taxon>Metazoa</taxon>
        <taxon>Spiralia</taxon>
        <taxon>Gnathifera</taxon>
        <taxon>Rotifera</taxon>
        <taxon>Eurotatoria</taxon>
        <taxon>Bdelloidea</taxon>
        <taxon>Philodinida</taxon>
        <taxon>Philodinidae</taxon>
        <taxon>Rotaria</taxon>
    </lineage>
</organism>
<comment type="caution">
    <text evidence="1">The sequence shown here is derived from an EMBL/GenBank/DDBJ whole genome shotgun (WGS) entry which is preliminary data.</text>
</comment>
<reference evidence="1" key="1">
    <citation type="submission" date="2021-02" db="EMBL/GenBank/DDBJ databases">
        <authorList>
            <person name="Nowell W R."/>
        </authorList>
    </citation>
    <scope>NUCLEOTIDE SEQUENCE</scope>
</reference>
<name>A0A821DUM8_9BILA</name>
<dbReference type="AlphaFoldDB" id="A0A821DUM8"/>
<protein>
    <submittedName>
        <fullName evidence="1">Uncharacterized protein</fullName>
    </submittedName>
</protein>
<sequence>MIYKFSIDEEINLIQIATDRTKPNKFVLNAINKIFKNEQELLDLDPHCLGTIKRITTIQDVVQVKFGLTYDDLFGYQYLNVSSQKEET</sequence>
<gene>
    <name evidence="1" type="ORF">TSG867_LOCUS29294</name>
</gene>
<dbReference type="EMBL" id="CAJOBQ010004046">
    <property type="protein sequence ID" value="CAF4625607.1"/>
    <property type="molecule type" value="Genomic_DNA"/>
</dbReference>
<evidence type="ECO:0000313" key="2">
    <source>
        <dbReference type="Proteomes" id="UP000663862"/>
    </source>
</evidence>
<evidence type="ECO:0000313" key="1">
    <source>
        <dbReference type="EMBL" id="CAF4625607.1"/>
    </source>
</evidence>
<accession>A0A821DUM8</accession>
<proteinExistence type="predicted"/>